<dbReference type="AlphaFoldDB" id="C6A097"/>
<gene>
    <name evidence="3" type="ordered locus">TSIB_2031</name>
</gene>
<reference evidence="3 4" key="1">
    <citation type="journal article" date="2009" name="Appl. Environ. Microbiol.">
        <title>Metabolic versatility and indigenous origin of the archaeon Thermococcus sibiricus, isolated from a siberian oil reservoir, as revealed by genome analysis.</title>
        <authorList>
            <person name="Mardanov A.V."/>
            <person name="Ravin N.V."/>
            <person name="Svetlitchnyi V.A."/>
            <person name="Beletsky A.V."/>
            <person name="Miroshnichenko M.L."/>
            <person name="Bonch-Osmolovskaya E.A."/>
            <person name="Skryabin K.G."/>
        </authorList>
    </citation>
    <scope>NUCLEOTIDE SEQUENCE [LARGE SCALE GENOMIC DNA]</scope>
    <source>
        <strain evidence="4">DSM 12597 / MM 739</strain>
    </source>
</reference>
<dbReference type="InterPro" id="IPR051450">
    <property type="entry name" value="Gfo/Idh/MocA_Oxidoreductases"/>
</dbReference>
<dbReference type="EMBL" id="CP001463">
    <property type="protein sequence ID" value="ACS91078.1"/>
    <property type="molecule type" value="Genomic_DNA"/>
</dbReference>
<dbReference type="InterPro" id="IPR055170">
    <property type="entry name" value="GFO_IDH_MocA-like_dom"/>
</dbReference>
<evidence type="ECO:0000313" key="4">
    <source>
        <dbReference type="Proteomes" id="UP000009079"/>
    </source>
</evidence>
<keyword evidence="4" id="KW-1185">Reference proteome</keyword>
<dbReference type="InterPro" id="IPR000683">
    <property type="entry name" value="Gfo/Idh/MocA-like_OxRdtase_N"/>
</dbReference>
<evidence type="ECO:0000313" key="3">
    <source>
        <dbReference type="EMBL" id="ACS91078.1"/>
    </source>
</evidence>
<dbReference type="Gene3D" id="3.40.50.720">
    <property type="entry name" value="NAD(P)-binding Rossmann-like Domain"/>
    <property type="match status" value="1"/>
</dbReference>
<dbReference type="NCBIfam" id="NF040723">
    <property type="entry name" value="UDP-GlcNAcDh_Arch"/>
    <property type="match status" value="1"/>
</dbReference>
<dbReference type="Pfam" id="PF01408">
    <property type="entry name" value="GFO_IDH_MocA"/>
    <property type="match status" value="1"/>
</dbReference>
<dbReference type="InterPro" id="IPR053561">
    <property type="entry name" value="UDP-GlcNAc_3-dehydrogenase"/>
</dbReference>
<dbReference type="PANTHER" id="PTHR43377:SF1">
    <property type="entry name" value="BILIVERDIN REDUCTASE A"/>
    <property type="match status" value="1"/>
</dbReference>
<dbReference type="STRING" id="604354.TSIB_2031"/>
<protein>
    <submittedName>
        <fullName evidence="3">NADH dependent dehydrogenase like protein</fullName>
    </submittedName>
</protein>
<dbReference type="KEGG" id="tsi:TSIB_2031"/>
<proteinExistence type="predicted"/>
<organism evidence="3 4">
    <name type="scientific">Thermococcus sibiricus (strain DSM 12597 / MM 739)</name>
    <dbReference type="NCBI Taxonomy" id="604354"/>
    <lineage>
        <taxon>Archaea</taxon>
        <taxon>Methanobacteriati</taxon>
        <taxon>Methanobacteriota</taxon>
        <taxon>Thermococci</taxon>
        <taxon>Thermococcales</taxon>
        <taxon>Thermococcaceae</taxon>
        <taxon>Thermococcus</taxon>
    </lineage>
</organism>
<dbReference type="PANTHER" id="PTHR43377">
    <property type="entry name" value="BILIVERDIN REDUCTASE A"/>
    <property type="match status" value="1"/>
</dbReference>
<dbReference type="SUPFAM" id="SSF55347">
    <property type="entry name" value="Glyceraldehyde-3-phosphate dehydrogenase-like, C-terminal domain"/>
    <property type="match status" value="1"/>
</dbReference>
<dbReference type="Pfam" id="PF22725">
    <property type="entry name" value="GFO_IDH_MocA_C3"/>
    <property type="match status" value="1"/>
</dbReference>
<dbReference type="InterPro" id="IPR036291">
    <property type="entry name" value="NAD(P)-bd_dom_sf"/>
</dbReference>
<evidence type="ECO:0000259" key="1">
    <source>
        <dbReference type="Pfam" id="PF01408"/>
    </source>
</evidence>
<name>C6A097_THESM</name>
<feature type="domain" description="Gfo/Idh/MocA-like oxidoreductase N-terminal" evidence="1">
    <location>
        <begin position="5"/>
        <end position="125"/>
    </location>
</feature>
<accession>C6A097</accession>
<evidence type="ECO:0000259" key="2">
    <source>
        <dbReference type="Pfam" id="PF22725"/>
    </source>
</evidence>
<dbReference type="SUPFAM" id="SSF51735">
    <property type="entry name" value="NAD(P)-binding Rossmann-fold domains"/>
    <property type="match status" value="1"/>
</dbReference>
<dbReference type="GO" id="GO:0000166">
    <property type="term" value="F:nucleotide binding"/>
    <property type="evidence" value="ECO:0007669"/>
    <property type="project" value="InterPro"/>
</dbReference>
<dbReference type="Gene3D" id="3.30.360.10">
    <property type="entry name" value="Dihydrodipicolinate Reductase, domain 2"/>
    <property type="match status" value="1"/>
</dbReference>
<dbReference type="eggNOG" id="arCOG01622">
    <property type="taxonomic scope" value="Archaea"/>
</dbReference>
<feature type="domain" description="GFO/IDH/MocA-like oxidoreductase" evidence="2">
    <location>
        <begin position="134"/>
        <end position="243"/>
    </location>
</feature>
<dbReference type="HOGENOM" id="CLU_023194_10_0_2"/>
<sequence>MVEMLRVGVVGVGNMGYHHARIYSEMAREGKVELVGVADANLERAKEVASQFKTKAFGDYKELVKEGLDAVSIAVPTSLHKQVALEFIENGVNVLVEKPIAESIENAQEIMRAAKKNNVTLMVGHVERFNPAVLKLKEAISQGLLGEIVTMNAKRVGPMVVRIADVGVIIDLAVHDIDVMSFLADSRVKEVYAKARNVKHPAKVDDYALILLGFDKGMDGVIETNRLTPHKTRTLNIVGTKGIAYLDYINQSLVVYDEEWVKEAKIQKQEPLRNELEHFIKCVEEKKVPLVGGEDGLHALEVAVKALESAGRDEVVKLR</sequence>
<dbReference type="Proteomes" id="UP000009079">
    <property type="component" value="Chromosome"/>
</dbReference>